<dbReference type="Proteomes" id="UP000887565">
    <property type="component" value="Unplaced"/>
</dbReference>
<proteinExistence type="predicted"/>
<name>A0A915I2L3_ROMCU</name>
<organism evidence="1 2">
    <name type="scientific">Romanomermis culicivorax</name>
    <name type="common">Nematode worm</name>
    <dbReference type="NCBI Taxonomy" id="13658"/>
    <lineage>
        <taxon>Eukaryota</taxon>
        <taxon>Metazoa</taxon>
        <taxon>Ecdysozoa</taxon>
        <taxon>Nematoda</taxon>
        <taxon>Enoplea</taxon>
        <taxon>Dorylaimia</taxon>
        <taxon>Mermithida</taxon>
        <taxon>Mermithoidea</taxon>
        <taxon>Mermithidae</taxon>
        <taxon>Romanomermis</taxon>
    </lineage>
</organism>
<dbReference type="WBParaSite" id="nRc.2.0.1.t07951-RA">
    <property type="protein sequence ID" value="nRc.2.0.1.t07951-RA"/>
    <property type="gene ID" value="nRc.2.0.1.g07951"/>
</dbReference>
<evidence type="ECO:0000313" key="2">
    <source>
        <dbReference type="WBParaSite" id="nRc.2.0.1.t07951-RA"/>
    </source>
</evidence>
<sequence>MQAVWSTDLAKKYPHIPWALLNQPFEVEAFTAADVQPVTNIFGEPLRAIGNNVSVIEASPFPTATVSQSPKIGVLRKVHPCGGLVID</sequence>
<keyword evidence="1" id="KW-1185">Reference proteome</keyword>
<reference evidence="2" key="1">
    <citation type="submission" date="2022-11" db="UniProtKB">
        <authorList>
            <consortium name="WormBaseParasite"/>
        </authorList>
    </citation>
    <scope>IDENTIFICATION</scope>
</reference>
<accession>A0A915I2L3</accession>
<dbReference type="AlphaFoldDB" id="A0A915I2L3"/>
<protein>
    <submittedName>
        <fullName evidence="2">Uncharacterized protein</fullName>
    </submittedName>
</protein>
<evidence type="ECO:0000313" key="1">
    <source>
        <dbReference type="Proteomes" id="UP000887565"/>
    </source>
</evidence>